<dbReference type="SMART" id="SM00267">
    <property type="entry name" value="GGDEF"/>
    <property type="match status" value="1"/>
</dbReference>
<protein>
    <submittedName>
        <fullName evidence="4">Diguanylate cyclase (GGDEF)-like protein</fullName>
    </submittedName>
</protein>
<dbReference type="PROSITE" id="PS50883">
    <property type="entry name" value="EAL"/>
    <property type="match status" value="1"/>
</dbReference>
<feature type="transmembrane region" description="Helical" evidence="1">
    <location>
        <begin position="122"/>
        <end position="140"/>
    </location>
</feature>
<accession>A0A562ILW9</accession>
<dbReference type="OrthoDB" id="23692at2"/>
<dbReference type="Gene3D" id="3.30.70.270">
    <property type="match status" value="1"/>
</dbReference>
<dbReference type="PROSITE" id="PS50887">
    <property type="entry name" value="GGDEF"/>
    <property type="match status" value="1"/>
</dbReference>
<dbReference type="SUPFAM" id="SSF141868">
    <property type="entry name" value="EAL domain-like"/>
    <property type="match status" value="1"/>
</dbReference>
<dbReference type="InterPro" id="IPR043128">
    <property type="entry name" value="Rev_trsase/Diguanyl_cyclase"/>
</dbReference>
<dbReference type="InterPro" id="IPR029787">
    <property type="entry name" value="Nucleotide_cyclase"/>
</dbReference>
<feature type="transmembrane region" description="Helical" evidence="1">
    <location>
        <begin position="89"/>
        <end position="110"/>
    </location>
</feature>
<evidence type="ECO:0000313" key="5">
    <source>
        <dbReference type="Proteomes" id="UP000321490"/>
    </source>
</evidence>
<dbReference type="SUPFAM" id="SSF55073">
    <property type="entry name" value="Nucleotide cyclase"/>
    <property type="match status" value="1"/>
</dbReference>
<dbReference type="Proteomes" id="UP000321490">
    <property type="component" value="Unassembled WGS sequence"/>
</dbReference>
<dbReference type="InterPro" id="IPR001633">
    <property type="entry name" value="EAL_dom"/>
</dbReference>
<dbReference type="CDD" id="cd01949">
    <property type="entry name" value="GGDEF"/>
    <property type="match status" value="1"/>
</dbReference>
<comment type="caution">
    <text evidence="4">The sequence shown here is derived from an EMBL/GenBank/DDBJ whole genome shotgun (WGS) entry which is preliminary data.</text>
</comment>
<sequence length="742" mass="76698">MQRDRGAPTAVLRTGTAVLALAVLVAGAPGPAVVPLAVVLALGALAVFLRRAVPGPDRRVWVRLQGTAVLLAVGVLVTVLPAAGPLGVVPAMVAVVVGFPTTYGGLLRWNRFSTSAADPNDVLNASAAVLVAVAMGNVVVDLVGGPLTELPEWQLQPMLAAAAVAVIELGTSWVITAVAGLARDVRMALVAGTQVALLVAAGLALWSAGEAVGPVAAVTGAAVVMCSVAAALPARTSTPQPADPADSTVGAFALISVATVTLVVGALTDSRAAIIWCAGLAAVASSLRLLVNLRDLAQLAVSRREALTDELTGLANRRALIRRIEELCATGHPFSLGLVDLDRFKEVNDGLGHAAGDELLRRVSRRLADHLPAGAMVGRLGGDEFAVVVPVPPQGDPGDLTPSLGADLVTLSREPYDVDGLVLHAPVCVGTTGHVADGHAPGDCATRLLRRADAALYDAKRHGATAVTYDATRHVDTSGRITLVEELRAAVDTDQLVLWYQPQVDVASGRTVGVEALVRWQHPTRGLLAPAEFLPLAEAHALMGPVTERVLAEAVRQGAEWRRTGTPLRVSVNLSASNLSDTALPARVAALLAEHGLPASALVLEVTETVLMTEPDAGLVVVRALAELGAAISIDDFGTGWSSLTYLKDLPVTELKLDRSFTADLLTEPRTAAIVHGTIELAHRLGLRVVAEGVETAATLAHLARLDCDESQGYLHSRPVPAPAVTALLAVATTAPPVRQPA</sequence>
<feature type="domain" description="GGDEF" evidence="3">
    <location>
        <begin position="332"/>
        <end position="472"/>
    </location>
</feature>
<dbReference type="Gene3D" id="3.20.20.450">
    <property type="entry name" value="EAL domain"/>
    <property type="match status" value="1"/>
</dbReference>
<reference evidence="4 5" key="1">
    <citation type="submission" date="2019-07" db="EMBL/GenBank/DDBJ databases">
        <title>R&amp;d 2014.</title>
        <authorList>
            <person name="Klenk H.-P."/>
        </authorList>
    </citation>
    <scope>NUCLEOTIDE SEQUENCE [LARGE SCALE GENOMIC DNA]</scope>
    <source>
        <strain evidence="4 5">DSM 45764</strain>
    </source>
</reference>
<feature type="transmembrane region" description="Helical" evidence="1">
    <location>
        <begin position="188"/>
        <end position="209"/>
    </location>
</feature>
<feature type="transmembrane region" description="Helical" evidence="1">
    <location>
        <begin position="61"/>
        <end position="83"/>
    </location>
</feature>
<dbReference type="RefSeq" id="WP_153360836.1">
    <property type="nucleotide sequence ID" value="NZ_ML762497.1"/>
</dbReference>
<keyword evidence="1" id="KW-0812">Transmembrane</keyword>
<evidence type="ECO:0000256" key="1">
    <source>
        <dbReference type="SAM" id="Phobius"/>
    </source>
</evidence>
<feature type="transmembrane region" description="Helical" evidence="1">
    <location>
        <begin position="160"/>
        <end position="181"/>
    </location>
</feature>
<organism evidence="4 5">
    <name type="scientific">Modestobacter roseus</name>
    <dbReference type="NCBI Taxonomy" id="1181884"/>
    <lineage>
        <taxon>Bacteria</taxon>
        <taxon>Bacillati</taxon>
        <taxon>Actinomycetota</taxon>
        <taxon>Actinomycetes</taxon>
        <taxon>Geodermatophilales</taxon>
        <taxon>Geodermatophilaceae</taxon>
        <taxon>Modestobacter</taxon>
    </lineage>
</organism>
<dbReference type="InterPro" id="IPR050706">
    <property type="entry name" value="Cyclic-di-GMP_PDE-like"/>
</dbReference>
<feature type="transmembrane region" description="Helical" evidence="1">
    <location>
        <begin position="247"/>
        <end position="267"/>
    </location>
</feature>
<feature type="domain" description="EAL" evidence="2">
    <location>
        <begin position="480"/>
        <end position="733"/>
    </location>
</feature>
<dbReference type="CDD" id="cd01948">
    <property type="entry name" value="EAL"/>
    <property type="match status" value="1"/>
</dbReference>
<proteinExistence type="predicted"/>
<keyword evidence="1" id="KW-0472">Membrane</keyword>
<dbReference type="InterPro" id="IPR035919">
    <property type="entry name" value="EAL_sf"/>
</dbReference>
<dbReference type="Pfam" id="PF00990">
    <property type="entry name" value="GGDEF"/>
    <property type="match status" value="1"/>
</dbReference>
<dbReference type="AlphaFoldDB" id="A0A562ILW9"/>
<dbReference type="EMBL" id="VLKF01000001">
    <property type="protein sequence ID" value="TWH71872.1"/>
    <property type="molecule type" value="Genomic_DNA"/>
</dbReference>
<keyword evidence="5" id="KW-1185">Reference proteome</keyword>
<evidence type="ECO:0000259" key="3">
    <source>
        <dbReference type="PROSITE" id="PS50887"/>
    </source>
</evidence>
<feature type="transmembrane region" description="Helical" evidence="1">
    <location>
        <begin position="32"/>
        <end position="49"/>
    </location>
</feature>
<evidence type="ECO:0000313" key="4">
    <source>
        <dbReference type="EMBL" id="TWH71872.1"/>
    </source>
</evidence>
<dbReference type="PANTHER" id="PTHR33121:SF70">
    <property type="entry name" value="SIGNALING PROTEIN YKOW"/>
    <property type="match status" value="1"/>
</dbReference>
<feature type="transmembrane region" description="Helical" evidence="1">
    <location>
        <begin position="7"/>
        <end position="26"/>
    </location>
</feature>
<gene>
    <name evidence="4" type="ORF">JD78_00372</name>
</gene>
<feature type="transmembrane region" description="Helical" evidence="1">
    <location>
        <begin position="215"/>
        <end position="235"/>
    </location>
</feature>
<dbReference type="InterPro" id="IPR000160">
    <property type="entry name" value="GGDEF_dom"/>
</dbReference>
<keyword evidence="1" id="KW-1133">Transmembrane helix</keyword>
<dbReference type="PANTHER" id="PTHR33121">
    <property type="entry name" value="CYCLIC DI-GMP PHOSPHODIESTERASE PDEF"/>
    <property type="match status" value="1"/>
</dbReference>
<evidence type="ECO:0000259" key="2">
    <source>
        <dbReference type="PROSITE" id="PS50883"/>
    </source>
</evidence>
<name>A0A562ILW9_9ACTN</name>
<dbReference type="NCBIfam" id="TIGR00254">
    <property type="entry name" value="GGDEF"/>
    <property type="match status" value="1"/>
</dbReference>
<dbReference type="Pfam" id="PF00563">
    <property type="entry name" value="EAL"/>
    <property type="match status" value="1"/>
</dbReference>
<dbReference type="GO" id="GO:0071111">
    <property type="term" value="F:cyclic-guanylate-specific phosphodiesterase activity"/>
    <property type="evidence" value="ECO:0007669"/>
    <property type="project" value="InterPro"/>
</dbReference>
<dbReference type="SMART" id="SM00052">
    <property type="entry name" value="EAL"/>
    <property type="match status" value="1"/>
</dbReference>